<dbReference type="CDD" id="cd00221">
    <property type="entry name" value="Vsr"/>
    <property type="match status" value="1"/>
</dbReference>
<keyword evidence="2 8" id="KW-0255">Endonuclease</keyword>
<evidence type="ECO:0000256" key="4">
    <source>
        <dbReference type="ARBA" id="ARBA00022801"/>
    </source>
</evidence>
<dbReference type="AlphaFoldDB" id="A0A1I2BAN6"/>
<accession>A0A1I2BAN6</accession>
<dbReference type="Gene3D" id="3.40.960.10">
    <property type="entry name" value="VSR Endonuclease"/>
    <property type="match status" value="1"/>
</dbReference>
<keyword evidence="4" id="KW-0378">Hydrolase</keyword>
<organism evidence="8 9">
    <name type="scientific">Blastococcus tunisiensis</name>
    <dbReference type="NCBI Taxonomy" id="1798228"/>
    <lineage>
        <taxon>Bacteria</taxon>
        <taxon>Bacillati</taxon>
        <taxon>Actinomycetota</taxon>
        <taxon>Actinomycetes</taxon>
        <taxon>Geodermatophilales</taxon>
        <taxon>Geodermatophilaceae</taxon>
        <taxon>Blastococcus</taxon>
    </lineage>
</organism>
<keyword evidence="3" id="KW-0227">DNA damage</keyword>
<evidence type="ECO:0000313" key="8">
    <source>
        <dbReference type="EMBL" id="SFE52363.1"/>
    </source>
</evidence>
<dbReference type="InterPro" id="IPR004603">
    <property type="entry name" value="DNA_mismatch_endonuc_vsr"/>
</dbReference>
<keyword evidence="9" id="KW-1185">Reference proteome</keyword>
<dbReference type="GO" id="GO:0006298">
    <property type="term" value="P:mismatch repair"/>
    <property type="evidence" value="ECO:0007669"/>
    <property type="project" value="InterPro"/>
</dbReference>
<protein>
    <submittedName>
        <fullName evidence="8">T/G mismatch-specific endonuclease</fullName>
    </submittedName>
</protein>
<dbReference type="STRING" id="1798228.SAMN05216574_10484"/>
<feature type="domain" description="DUF559" evidence="7">
    <location>
        <begin position="82"/>
        <end position="120"/>
    </location>
</feature>
<gene>
    <name evidence="8" type="ORF">SAMN05216574_10484</name>
</gene>
<evidence type="ECO:0000256" key="6">
    <source>
        <dbReference type="ARBA" id="ARBA00029466"/>
    </source>
</evidence>
<reference evidence="9" key="1">
    <citation type="submission" date="2016-10" db="EMBL/GenBank/DDBJ databases">
        <authorList>
            <person name="Varghese N."/>
            <person name="Submissions S."/>
        </authorList>
    </citation>
    <scope>NUCLEOTIDE SEQUENCE [LARGE SCALE GENOMIC DNA]</scope>
    <source>
        <strain evidence="9">DSM 46838</strain>
    </source>
</reference>
<dbReference type="SUPFAM" id="SSF52980">
    <property type="entry name" value="Restriction endonuclease-like"/>
    <property type="match status" value="1"/>
</dbReference>
<comment type="similarity">
    <text evidence="6">Belongs to the Vsr family.</text>
</comment>
<evidence type="ECO:0000256" key="3">
    <source>
        <dbReference type="ARBA" id="ARBA00022763"/>
    </source>
</evidence>
<evidence type="ECO:0000256" key="1">
    <source>
        <dbReference type="ARBA" id="ARBA00022722"/>
    </source>
</evidence>
<evidence type="ECO:0000259" key="7">
    <source>
        <dbReference type="Pfam" id="PF04480"/>
    </source>
</evidence>
<keyword evidence="5" id="KW-0234">DNA repair</keyword>
<dbReference type="InterPro" id="IPR007569">
    <property type="entry name" value="DUF559"/>
</dbReference>
<sequence>MGRVKKRDNGPEMAVRRLLHIAGLRYRVAWPVPGQRRRTIDIAFTRARLAVFVDGCFWHGCPVHATSPKANAAWWVEKISTNRARDADVTSQLEEMGWTVLRFWEHETPEGVVSTIVDRLAAPDGASRSGR</sequence>
<dbReference type="GO" id="GO:0004519">
    <property type="term" value="F:endonuclease activity"/>
    <property type="evidence" value="ECO:0007669"/>
    <property type="project" value="UniProtKB-KW"/>
</dbReference>
<dbReference type="Pfam" id="PF04480">
    <property type="entry name" value="DUF559"/>
    <property type="match status" value="1"/>
</dbReference>
<dbReference type="Proteomes" id="UP000198589">
    <property type="component" value="Unassembled WGS sequence"/>
</dbReference>
<dbReference type="GO" id="GO:0016787">
    <property type="term" value="F:hydrolase activity"/>
    <property type="evidence" value="ECO:0007669"/>
    <property type="project" value="UniProtKB-KW"/>
</dbReference>
<dbReference type="Pfam" id="PF03852">
    <property type="entry name" value="Vsr"/>
    <property type="match status" value="1"/>
</dbReference>
<dbReference type="EMBL" id="FOND01000004">
    <property type="protein sequence ID" value="SFE52363.1"/>
    <property type="molecule type" value="Genomic_DNA"/>
</dbReference>
<evidence type="ECO:0000256" key="5">
    <source>
        <dbReference type="ARBA" id="ARBA00023204"/>
    </source>
</evidence>
<evidence type="ECO:0000313" key="9">
    <source>
        <dbReference type="Proteomes" id="UP000198589"/>
    </source>
</evidence>
<evidence type="ECO:0000256" key="2">
    <source>
        <dbReference type="ARBA" id="ARBA00022759"/>
    </source>
</evidence>
<keyword evidence="1" id="KW-0540">Nuclease</keyword>
<proteinExistence type="inferred from homology"/>
<dbReference type="InterPro" id="IPR011335">
    <property type="entry name" value="Restrct_endonuc-II-like"/>
</dbReference>
<name>A0A1I2BAN6_9ACTN</name>
<dbReference type="NCBIfam" id="TIGR00632">
    <property type="entry name" value="vsr"/>
    <property type="match status" value="1"/>
</dbReference>